<reference evidence="1 2" key="1">
    <citation type="submission" date="2016-10" db="EMBL/GenBank/DDBJ databases">
        <authorList>
            <person name="de Groot N.N."/>
        </authorList>
    </citation>
    <scope>NUCLEOTIDE SEQUENCE [LARGE SCALE GENOMIC DNA]</scope>
    <source>
        <strain evidence="1 2">BS3655</strain>
    </source>
</reference>
<gene>
    <name evidence="1" type="ORF">SAMN04490185_3242</name>
</gene>
<evidence type="ECO:0000313" key="1">
    <source>
        <dbReference type="EMBL" id="SED31633.1"/>
    </source>
</evidence>
<name>A0A1H4ZND7_9PSED</name>
<accession>A0A1H4ZND7</accession>
<organism evidence="1 2">
    <name type="scientific">Pseudomonas frederiksbergensis</name>
    <dbReference type="NCBI Taxonomy" id="104087"/>
    <lineage>
        <taxon>Bacteria</taxon>
        <taxon>Pseudomonadati</taxon>
        <taxon>Pseudomonadota</taxon>
        <taxon>Gammaproteobacteria</taxon>
        <taxon>Pseudomonadales</taxon>
        <taxon>Pseudomonadaceae</taxon>
        <taxon>Pseudomonas</taxon>
    </lineage>
</organism>
<sequence length="114" mass="13119">MTEYWIIAAAYSEEEQHISWVMLTRSVDDKVKDAWLADREYVADLINTGSATFKTATRNRQTKKFEARANVHVYDETFLSTDGNDTELDNLNSLPRFTAPIVEVDLKELFKLPS</sequence>
<dbReference type="Proteomes" id="UP000183114">
    <property type="component" value="Unassembled WGS sequence"/>
</dbReference>
<protein>
    <submittedName>
        <fullName evidence="1">Uncharacterized protein</fullName>
    </submittedName>
</protein>
<proteinExistence type="predicted"/>
<dbReference type="EMBL" id="FNTF01000002">
    <property type="protein sequence ID" value="SED31633.1"/>
    <property type="molecule type" value="Genomic_DNA"/>
</dbReference>
<dbReference type="RefSeq" id="WP_074875455.1">
    <property type="nucleotide sequence ID" value="NZ_FNTF01000002.1"/>
</dbReference>
<dbReference type="AlphaFoldDB" id="A0A1H4ZND7"/>
<evidence type="ECO:0000313" key="2">
    <source>
        <dbReference type="Proteomes" id="UP000183114"/>
    </source>
</evidence>